<dbReference type="SUPFAM" id="SSF46785">
    <property type="entry name" value="Winged helix' DNA-binding domain"/>
    <property type="match status" value="1"/>
</dbReference>
<dbReference type="CDD" id="cd05466">
    <property type="entry name" value="PBP2_LTTR_substrate"/>
    <property type="match status" value="1"/>
</dbReference>
<dbReference type="Gene3D" id="1.10.10.10">
    <property type="entry name" value="Winged helix-like DNA-binding domain superfamily/Winged helix DNA-binding domain"/>
    <property type="match status" value="1"/>
</dbReference>
<dbReference type="InterPro" id="IPR000847">
    <property type="entry name" value="LysR_HTH_N"/>
</dbReference>
<keyword evidence="3" id="KW-0238">DNA-binding</keyword>
<dbReference type="SUPFAM" id="SSF53850">
    <property type="entry name" value="Periplasmic binding protein-like II"/>
    <property type="match status" value="1"/>
</dbReference>
<organism evidence="6 7">
    <name type="scientific">Candidatus Scatomonas pullistercoris</name>
    <dbReference type="NCBI Taxonomy" id="2840920"/>
    <lineage>
        <taxon>Bacteria</taxon>
        <taxon>Bacillati</taxon>
        <taxon>Bacillota</taxon>
        <taxon>Clostridia</taxon>
        <taxon>Lachnospirales</taxon>
        <taxon>Lachnospiraceae</taxon>
        <taxon>Lachnospiraceae incertae sedis</taxon>
        <taxon>Candidatus Scatomonas</taxon>
    </lineage>
</organism>
<dbReference type="GO" id="GO:0003677">
    <property type="term" value="F:DNA binding"/>
    <property type="evidence" value="ECO:0007669"/>
    <property type="project" value="UniProtKB-KW"/>
</dbReference>
<dbReference type="PANTHER" id="PTHR30419:SF8">
    <property type="entry name" value="NITROGEN ASSIMILATION TRANSCRIPTIONAL ACTIVATOR-RELATED"/>
    <property type="match status" value="1"/>
</dbReference>
<dbReference type="InterPro" id="IPR050950">
    <property type="entry name" value="HTH-type_LysR_regulators"/>
</dbReference>
<keyword evidence="2" id="KW-0805">Transcription regulation</keyword>
<dbReference type="InterPro" id="IPR036388">
    <property type="entry name" value="WH-like_DNA-bd_sf"/>
</dbReference>
<name>A0A9D1P467_9FIRM</name>
<dbReference type="PROSITE" id="PS50931">
    <property type="entry name" value="HTH_LYSR"/>
    <property type="match status" value="1"/>
</dbReference>
<evidence type="ECO:0000313" key="6">
    <source>
        <dbReference type="EMBL" id="HIV26236.1"/>
    </source>
</evidence>
<protein>
    <submittedName>
        <fullName evidence="6">LysR family transcriptional regulator</fullName>
    </submittedName>
</protein>
<dbReference type="InterPro" id="IPR005119">
    <property type="entry name" value="LysR_subst-bd"/>
</dbReference>
<evidence type="ECO:0000313" key="7">
    <source>
        <dbReference type="Proteomes" id="UP000824169"/>
    </source>
</evidence>
<evidence type="ECO:0000256" key="1">
    <source>
        <dbReference type="ARBA" id="ARBA00009437"/>
    </source>
</evidence>
<reference evidence="6" key="2">
    <citation type="journal article" date="2021" name="PeerJ">
        <title>Extensive microbial diversity within the chicken gut microbiome revealed by metagenomics and culture.</title>
        <authorList>
            <person name="Gilroy R."/>
            <person name="Ravi A."/>
            <person name="Getino M."/>
            <person name="Pursley I."/>
            <person name="Horton D.L."/>
            <person name="Alikhan N.F."/>
            <person name="Baker D."/>
            <person name="Gharbi K."/>
            <person name="Hall N."/>
            <person name="Watson M."/>
            <person name="Adriaenssens E.M."/>
            <person name="Foster-Nyarko E."/>
            <person name="Jarju S."/>
            <person name="Secka A."/>
            <person name="Antonio M."/>
            <person name="Oren A."/>
            <person name="Chaudhuri R.R."/>
            <person name="La Ragione R."/>
            <person name="Hildebrand F."/>
            <person name="Pallen M.J."/>
        </authorList>
    </citation>
    <scope>NUCLEOTIDE SEQUENCE</scope>
    <source>
        <strain evidence="6">CHK188-20938</strain>
    </source>
</reference>
<dbReference type="FunFam" id="1.10.10.10:FF:000001">
    <property type="entry name" value="LysR family transcriptional regulator"/>
    <property type="match status" value="1"/>
</dbReference>
<dbReference type="Proteomes" id="UP000824169">
    <property type="component" value="Unassembled WGS sequence"/>
</dbReference>
<dbReference type="GO" id="GO:0003700">
    <property type="term" value="F:DNA-binding transcription factor activity"/>
    <property type="evidence" value="ECO:0007669"/>
    <property type="project" value="InterPro"/>
</dbReference>
<evidence type="ECO:0000256" key="4">
    <source>
        <dbReference type="ARBA" id="ARBA00023163"/>
    </source>
</evidence>
<evidence type="ECO:0000256" key="3">
    <source>
        <dbReference type="ARBA" id="ARBA00023125"/>
    </source>
</evidence>
<dbReference type="PANTHER" id="PTHR30419">
    <property type="entry name" value="HTH-TYPE TRANSCRIPTIONAL REGULATOR YBHD"/>
    <property type="match status" value="1"/>
</dbReference>
<evidence type="ECO:0000259" key="5">
    <source>
        <dbReference type="PROSITE" id="PS50931"/>
    </source>
</evidence>
<reference evidence="6" key="1">
    <citation type="submission" date="2020-10" db="EMBL/GenBank/DDBJ databases">
        <authorList>
            <person name="Gilroy R."/>
        </authorList>
    </citation>
    <scope>NUCLEOTIDE SEQUENCE</scope>
    <source>
        <strain evidence="6">CHK188-20938</strain>
    </source>
</reference>
<accession>A0A9D1P467</accession>
<dbReference type="Pfam" id="PF00126">
    <property type="entry name" value="HTH_1"/>
    <property type="match status" value="1"/>
</dbReference>
<sequence length="297" mass="33148">MEFRQLQYFLKAAREGSFSKAAEKAYISQQALSKAVASLEKELNLSLFRRTARGAVLTEEGKIFQERARAILELVDSTVREMQSIHAGKNQNLFLFITSGLEDLLDTDCLLAFAQRYPAYTVCTRANDDIQIEKKIMDGSEEIGIVGSMGNQDQFDAVRLLDPDTLVAVSREHPLSGRSSVPFRALAGEKFIFTHAHHYANTRLSHCCREAGFTPNVYYETAEISYTAKLVAANQGIFLLPSLPLSTSAFSEDKVSFLKIEENPRIFSINLIKKKGKTLSRGASLLYQYLLETLGGK</sequence>
<dbReference type="InterPro" id="IPR036390">
    <property type="entry name" value="WH_DNA-bd_sf"/>
</dbReference>
<keyword evidence="4" id="KW-0804">Transcription</keyword>
<dbReference type="GO" id="GO:0005829">
    <property type="term" value="C:cytosol"/>
    <property type="evidence" value="ECO:0007669"/>
    <property type="project" value="TreeGrafter"/>
</dbReference>
<comment type="caution">
    <text evidence="6">The sequence shown here is derived from an EMBL/GenBank/DDBJ whole genome shotgun (WGS) entry which is preliminary data.</text>
</comment>
<evidence type="ECO:0000256" key="2">
    <source>
        <dbReference type="ARBA" id="ARBA00023015"/>
    </source>
</evidence>
<dbReference type="EMBL" id="DVOO01000030">
    <property type="protein sequence ID" value="HIV26236.1"/>
    <property type="molecule type" value="Genomic_DNA"/>
</dbReference>
<proteinExistence type="inferred from homology"/>
<dbReference type="PRINTS" id="PR00039">
    <property type="entry name" value="HTHLYSR"/>
</dbReference>
<dbReference type="Pfam" id="PF03466">
    <property type="entry name" value="LysR_substrate"/>
    <property type="match status" value="1"/>
</dbReference>
<feature type="domain" description="HTH lysR-type" evidence="5">
    <location>
        <begin position="1"/>
        <end position="58"/>
    </location>
</feature>
<dbReference type="AlphaFoldDB" id="A0A9D1P467"/>
<gene>
    <name evidence="6" type="ORF">IAB71_10745</name>
</gene>
<comment type="similarity">
    <text evidence="1">Belongs to the LysR transcriptional regulatory family.</text>
</comment>
<dbReference type="Gene3D" id="3.40.190.290">
    <property type="match status" value="1"/>
</dbReference>